<dbReference type="InterPro" id="IPR016181">
    <property type="entry name" value="Acyl_CoA_acyltransferase"/>
</dbReference>
<comment type="caution">
    <text evidence="4">The sequence shown here is derived from an EMBL/GenBank/DDBJ whole genome shotgun (WGS) entry which is preliminary data.</text>
</comment>
<evidence type="ECO:0000256" key="1">
    <source>
        <dbReference type="ARBA" id="ARBA00022679"/>
    </source>
</evidence>
<evidence type="ECO:0000259" key="3">
    <source>
        <dbReference type="PROSITE" id="PS51186"/>
    </source>
</evidence>
<keyword evidence="2" id="KW-0012">Acyltransferase</keyword>
<evidence type="ECO:0000313" key="4">
    <source>
        <dbReference type="EMBL" id="KTC82895.1"/>
    </source>
</evidence>
<evidence type="ECO:0000256" key="2">
    <source>
        <dbReference type="ARBA" id="ARBA00023315"/>
    </source>
</evidence>
<gene>
    <name evidence="4" type="ORF">Lche_0118</name>
</gene>
<organism evidence="4 5">
    <name type="scientific">Legionella cherrii</name>
    <dbReference type="NCBI Taxonomy" id="28084"/>
    <lineage>
        <taxon>Bacteria</taxon>
        <taxon>Pseudomonadati</taxon>
        <taxon>Pseudomonadota</taxon>
        <taxon>Gammaproteobacteria</taxon>
        <taxon>Legionellales</taxon>
        <taxon>Legionellaceae</taxon>
        <taxon>Legionella</taxon>
    </lineage>
</organism>
<dbReference type="EMBL" id="LNXW01000006">
    <property type="protein sequence ID" value="KTC82895.1"/>
    <property type="molecule type" value="Genomic_DNA"/>
</dbReference>
<proteinExistence type="predicted"/>
<dbReference type="Pfam" id="PF00583">
    <property type="entry name" value="Acetyltransf_1"/>
    <property type="match status" value="1"/>
</dbReference>
<dbReference type="SUPFAM" id="SSF55729">
    <property type="entry name" value="Acyl-CoA N-acyltransferases (Nat)"/>
    <property type="match status" value="1"/>
</dbReference>
<dbReference type="OrthoDB" id="7678938at2"/>
<dbReference type="InterPro" id="IPR000182">
    <property type="entry name" value="GNAT_dom"/>
</dbReference>
<dbReference type="InterPro" id="IPR050832">
    <property type="entry name" value="Bact_Acetyltransf"/>
</dbReference>
<dbReference type="GO" id="GO:0016747">
    <property type="term" value="F:acyltransferase activity, transferring groups other than amino-acyl groups"/>
    <property type="evidence" value="ECO:0007669"/>
    <property type="project" value="InterPro"/>
</dbReference>
<reference evidence="4 5" key="1">
    <citation type="submission" date="2015-11" db="EMBL/GenBank/DDBJ databases">
        <title>Genomic analysis of 38 Legionella species identifies large and diverse effector repertoires.</title>
        <authorList>
            <person name="Burstein D."/>
            <person name="Amaro F."/>
            <person name="Zusman T."/>
            <person name="Lifshitz Z."/>
            <person name="Cohen O."/>
            <person name="Gilbert J.A."/>
            <person name="Pupko T."/>
            <person name="Shuman H.A."/>
            <person name="Segal G."/>
        </authorList>
    </citation>
    <scope>NUCLEOTIDE SEQUENCE [LARGE SCALE GENOMIC DNA]</scope>
    <source>
        <strain evidence="4 5">ORW</strain>
    </source>
</reference>
<dbReference type="CDD" id="cd04301">
    <property type="entry name" value="NAT_SF"/>
    <property type="match status" value="1"/>
</dbReference>
<dbReference type="PANTHER" id="PTHR43877">
    <property type="entry name" value="AMINOALKYLPHOSPHONATE N-ACETYLTRANSFERASE-RELATED-RELATED"/>
    <property type="match status" value="1"/>
</dbReference>
<dbReference type="PATRIC" id="fig|28084.5.peg.130"/>
<dbReference type="Gene3D" id="3.40.630.30">
    <property type="match status" value="1"/>
</dbReference>
<accession>A0A0W0SHK7</accession>
<evidence type="ECO:0000313" key="5">
    <source>
        <dbReference type="Proteomes" id="UP000054921"/>
    </source>
</evidence>
<dbReference type="PROSITE" id="PS51186">
    <property type="entry name" value="GNAT"/>
    <property type="match status" value="1"/>
</dbReference>
<feature type="domain" description="N-acetyltransferase" evidence="3">
    <location>
        <begin position="2"/>
        <end position="155"/>
    </location>
</feature>
<name>A0A0W0SHK7_9GAMM</name>
<sequence length="155" mass="17724">MITIAYLKHHSDCIPELAKIWHEVLGKIWVPDVPTSRVEENLRNHLNIEQLPLTVVAFDEDKPVGMCSLRVNDGIRPELTPWLGSLVVAPGHQKQGIARQLILRVKEEAQTLGFKNLYLFAFDPTIPEYYSRLGWRTIGMDEFKGHPVTVMEIIL</sequence>
<dbReference type="RefSeq" id="WP_014845035.1">
    <property type="nucleotide sequence ID" value="NZ_LNXW01000006.1"/>
</dbReference>
<dbReference type="AlphaFoldDB" id="A0A0W0SHK7"/>
<dbReference type="Proteomes" id="UP000054921">
    <property type="component" value="Unassembled WGS sequence"/>
</dbReference>
<dbReference type="STRING" id="28084.Lche_0118"/>
<keyword evidence="1 4" id="KW-0808">Transferase</keyword>
<protein>
    <submittedName>
        <fullName evidence="4">GNAT family acetyltransferase</fullName>
    </submittedName>
</protein>
<dbReference type="GeneID" id="93294332"/>